<organism evidence="1 2">
    <name type="scientific">Lipomyces kononenkoae</name>
    <name type="common">Yeast</name>
    <dbReference type="NCBI Taxonomy" id="34357"/>
    <lineage>
        <taxon>Eukaryota</taxon>
        <taxon>Fungi</taxon>
        <taxon>Dikarya</taxon>
        <taxon>Ascomycota</taxon>
        <taxon>Saccharomycotina</taxon>
        <taxon>Lipomycetes</taxon>
        <taxon>Lipomycetales</taxon>
        <taxon>Lipomycetaceae</taxon>
        <taxon>Lipomyces</taxon>
    </lineage>
</organism>
<comment type="caution">
    <text evidence="1">The sequence shown here is derived from an EMBL/GenBank/DDBJ whole genome shotgun (WGS) entry which is preliminary data.</text>
</comment>
<name>A0ACC3T5P0_LIPKO</name>
<reference evidence="2" key="1">
    <citation type="journal article" date="2024" name="Front. Bioeng. Biotechnol.">
        <title>Genome-scale model development and genomic sequencing of the oleaginous clade Lipomyces.</title>
        <authorList>
            <person name="Czajka J.J."/>
            <person name="Han Y."/>
            <person name="Kim J."/>
            <person name="Mondo S.J."/>
            <person name="Hofstad B.A."/>
            <person name="Robles A."/>
            <person name="Haridas S."/>
            <person name="Riley R."/>
            <person name="LaButti K."/>
            <person name="Pangilinan J."/>
            <person name="Andreopoulos W."/>
            <person name="Lipzen A."/>
            <person name="Yan J."/>
            <person name="Wang M."/>
            <person name="Ng V."/>
            <person name="Grigoriev I.V."/>
            <person name="Spatafora J.W."/>
            <person name="Magnuson J.K."/>
            <person name="Baker S.E."/>
            <person name="Pomraning K.R."/>
        </authorList>
    </citation>
    <scope>NUCLEOTIDE SEQUENCE [LARGE SCALE GENOMIC DNA]</scope>
    <source>
        <strain evidence="2">CBS 7786</strain>
    </source>
</reference>
<sequence length="354" mass="37608">MPWLASSNPAIATSYVTATPTEDVPQMIATAIVDQTAYTTVSCTAGTYTIGGVVTTVTEPTAIVVTTTPSPAKLRRRDEVAMQLPVNSPGPWAITYAPYTDEGLCKTADEVASDVHKIASKGFRAIRLYSTDCASLSAVGDAAAAEGIKLILGVSINKDSGLTGAYEQVNAILDWPRKSWDVVDMVVVGNEAVFNGFVTAADLAAFLDQTRKSLRESGYGGPITTAETPTVIEQHYGILCPAIDVVGVNVQPFFDASVKPQDAGRFVRKQIANAEAACNFELPAVILEAGWPSAATEANGLAVAGRQEQELAIRSIREATDAKGNVVYFTFVDDEWKLPGAFGVEQRFGCVDLF</sequence>
<proteinExistence type="predicted"/>
<dbReference type="Proteomes" id="UP001433508">
    <property type="component" value="Unassembled WGS sequence"/>
</dbReference>
<protein>
    <submittedName>
        <fullName evidence="1">Glycoside hydrolase superfamily</fullName>
    </submittedName>
</protein>
<dbReference type="EMBL" id="MU971359">
    <property type="protein sequence ID" value="KAK9238162.1"/>
    <property type="molecule type" value="Genomic_DNA"/>
</dbReference>
<gene>
    <name evidence="1" type="ORF">V1525DRAFT_401724</name>
</gene>
<keyword evidence="1" id="KW-0378">Hydrolase</keyword>
<accession>A0ACC3T5P0</accession>
<evidence type="ECO:0000313" key="1">
    <source>
        <dbReference type="EMBL" id="KAK9238162.1"/>
    </source>
</evidence>
<evidence type="ECO:0000313" key="2">
    <source>
        <dbReference type="Proteomes" id="UP001433508"/>
    </source>
</evidence>
<keyword evidence="2" id="KW-1185">Reference proteome</keyword>